<feature type="active site" description="Proton donor" evidence="4">
    <location>
        <position position="203"/>
    </location>
</feature>
<comment type="caution">
    <text evidence="7">The sequence shown here is derived from an EMBL/GenBank/DDBJ whole genome shotgun (WGS) entry which is preliminary data.</text>
</comment>
<dbReference type="PANTHER" id="PTHR40079">
    <property type="entry name" value="MANNAN ENDO-1,4-BETA-MANNOSIDASE E-RELATED"/>
    <property type="match status" value="1"/>
</dbReference>
<dbReference type="Proteomes" id="UP001165393">
    <property type="component" value="Unassembled WGS sequence"/>
</dbReference>
<evidence type="ECO:0000259" key="6">
    <source>
        <dbReference type="PROSITE" id="PS51764"/>
    </source>
</evidence>
<keyword evidence="3 4" id="KW-0326">Glycosidase</keyword>
<evidence type="ECO:0000256" key="3">
    <source>
        <dbReference type="ARBA" id="ARBA00023295"/>
    </source>
</evidence>
<dbReference type="InterPro" id="IPR022790">
    <property type="entry name" value="GH26_dom"/>
</dbReference>
<feature type="domain" description="GH26" evidence="6">
    <location>
        <begin position="48"/>
        <end position="372"/>
    </location>
</feature>
<evidence type="ECO:0000313" key="7">
    <source>
        <dbReference type="EMBL" id="MCM2679654.1"/>
    </source>
</evidence>
<sequence length="393" mass="43202">MSLYSSKTLWLTAALTLAGCGGGSSSSEKQVSSGDDSPPINATPEVPQTPEQEPRNTYEPEDGKVLFFIGQDNEGVGGNQNIEAPQEKWSGYLNTEAPKAAGITSYISLVDSSSNPSANVPQGKMIAGLFNKTNYGAGPVCLQCYLDSPDIDWSDTLVHLSIWYADGSAGDIAQGERDHIIAELAEFLAIYPNIKFFIRPGYEFEFQYQQQGVSSQDYIGAFQRIVSGLREAGVGNFVSVYSGASAFTSIDNWQQYYPGDDYVDWLGYSFFEANTNPTTQAGGLAFAQQAQKPVMIAEACLHDVAINQANGEDVWNEYFVSLLQHIGDHPETIKALAYINTDWRAHSLWQTNPYWDGTDSRIQNSDYILQQFQSSFSTAQFLTADDDVYDALN</sequence>
<feature type="compositionally biased region" description="Low complexity" evidence="5">
    <location>
        <begin position="25"/>
        <end position="51"/>
    </location>
</feature>
<keyword evidence="2 4" id="KW-0378">Hydrolase</keyword>
<feature type="region of interest" description="Disordered" evidence="5">
    <location>
        <begin position="21"/>
        <end position="58"/>
    </location>
</feature>
<dbReference type="AlphaFoldDB" id="A0AA41W5W6"/>
<accession>A0AA41W5W6</accession>
<protein>
    <recommendedName>
        <fullName evidence="6">GH26 domain-containing protein</fullName>
    </recommendedName>
</protein>
<evidence type="ECO:0000313" key="8">
    <source>
        <dbReference type="Proteomes" id="UP001165393"/>
    </source>
</evidence>
<evidence type="ECO:0000256" key="1">
    <source>
        <dbReference type="ARBA" id="ARBA00007754"/>
    </source>
</evidence>
<dbReference type="PANTHER" id="PTHR40079:SF4">
    <property type="entry name" value="GH26 DOMAIN-CONTAINING PROTEIN-RELATED"/>
    <property type="match status" value="1"/>
</dbReference>
<dbReference type="SUPFAM" id="SSF51445">
    <property type="entry name" value="(Trans)glycosidases"/>
    <property type="match status" value="1"/>
</dbReference>
<dbReference type="EMBL" id="JAMQGP010000003">
    <property type="protein sequence ID" value="MCM2679654.1"/>
    <property type="molecule type" value="Genomic_DNA"/>
</dbReference>
<dbReference type="InterPro" id="IPR017853">
    <property type="entry name" value="GH"/>
</dbReference>
<dbReference type="Pfam" id="PF02156">
    <property type="entry name" value="Glyco_hydro_26"/>
    <property type="match status" value="1"/>
</dbReference>
<dbReference type="GO" id="GO:0016985">
    <property type="term" value="F:mannan endo-1,4-beta-mannosidase activity"/>
    <property type="evidence" value="ECO:0007669"/>
    <property type="project" value="InterPro"/>
</dbReference>
<dbReference type="PROSITE" id="PS51257">
    <property type="entry name" value="PROKAR_LIPOPROTEIN"/>
    <property type="match status" value="1"/>
</dbReference>
<reference evidence="7 8" key="1">
    <citation type="journal article" date="2013" name="Antonie Van Leeuwenhoek">
        <title>Echinimonas agarilytica gen. nov., sp. nov., a new gammaproteobacterium isolated from the sea urchin Strongylocentrotus intermedius.</title>
        <authorList>
            <person name="Nedashkovskaya O.I."/>
            <person name="Stenkova A.M."/>
            <person name="Zhukova N.V."/>
            <person name="Van Trappen S."/>
            <person name="Lee J.S."/>
            <person name="Kim S.B."/>
        </authorList>
    </citation>
    <scope>NUCLEOTIDE SEQUENCE [LARGE SCALE GENOMIC DNA]</scope>
    <source>
        <strain evidence="7 8">KMM 6351</strain>
    </source>
</reference>
<dbReference type="InterPro" id="IPR000805">
    <property type="entry name" value="Glyco_hydro_26"/>
</dbReference>
<dbReference type="Gene3D" id="3.20.20.80">
    <property type="entry name" value="Glycosidases"/>
    <property type="match status" value="1"/>
</dbReference>
<dbReference type="RefSeq" id="WP_251261098.1">
    <property type="nucleotide sequence ID" value="NZ_JAMQGP010000003.1"/>
</dbReference>
<keyword evidence="8" id="KW-1185">Reference proteome</keyword>
<gene>
    <name evidence="7" type="ORF">NAF29_08235</name>
</gene>
<evidence type="ECO:0000256" key="5">
    <source>
        <dbReference type="SAM" id="MobiDB-lite"/>
    </source>
</evidence>
<dbReference type="PROSITE" id="PS51764">
    <property type="entry name" value="GH26"/>
    <property type="match status" value="1"/>
</dbReference>
<dbReference type="GO" id="GO:0006080">
    <property type="term" value="P:substituted mannan metabolic process"/>
    <property type="evidence" value="ECO:0007669"/>
    <property type="project" value="InterPro"/>
</dbReference>
<organism evidence="7 8">
    <name type="scientific">Echinimonas agarilytica</name>
    <dbReference type="NCBI Taxonomy" id="1215918"/>
    <lineage>
        <taxon>Bacteria</taxon>
        <taxon>Pseudomonadati</taxon>
        <taxon>Pseudomonadota</taxon>
        <taxon>Gammaproteobacteria</taxon>
        <taxon>Alteromonadales</taxon>
        <taxon>Echinimonadaceae</taxon>
        <taxon>Echinimonas</taxon>
    </lineage>
</organism>
<evidence type="ECO:0000256" key="4">
    <source>
        <dbReference type="PROSITE-ProRule" id="PRU01100"/>
    </source>
</evidence>
<evidence type="ECO:0000256" key="2">
    <source>
        <dbReference type="ARBA" id="ARBA00022801"/>
    </source>
</evidence>
<feature type="active site" description="Nucleophile" evidence="4">
    <location>
        <position position="298"/>
    </location>
</feature>
<comment type="similarity">
    <text evidence="1 4">Belongs to the glycosyl hydrolase 26 family.</text>
</comment>
<name>A0AA41W5W6_9GAMM</name>
<proteinExistence type="inferred from homology"/>